<dbReference type="SUPFAM" id="SSF53383">
    <property type="entry name" value="PLP-dependent transferases"/>
    <property type="match status" value="1"/>
</dbReference>
<comment type="similarity">
    <text evidence="2">Belongs to the beta-eliminating lyase family.</text>
</comment>
<dbReference type="GO" id="GO:0016830">
    <property type="term" value="F:carbon-carbon lyase activity"/>
    <property type="evidence" value="ECO:0007669"/>
    <property type="project" value="InterPro"/>
</dbReference>
<evidence type="ECO:0000313" key="10">
    <source>
        <dbReference type="Proteomes" id="UP001231701"/>
    </source>
</evidence>
<dbReference type="PANTHER" id="PTHR32325">
    <property type="entry name" value="BETA-ELIMINATING LYASE-LIKE PROTEIN-RELATED"/>
    <property type="match status" value="1"/>
</dbReference>
<dbReference type="EMBL" id="JBIENY010000180">
    <property type="protein sequence ID" value="MFG6295986.1"/>
    <property type="molecule type" value="Genomic_DNA"/>
</dbReference>
<sequence>MEPYRIKAVEPIPTTTRQQRVSALDRVGYNLFGLRAEEVMIDLLTDSGTGALSAAQWAAGVAGDESYAGSRSFHRFREAVEELTSYPHILPVHQGRAAERVLFSALLVPGQITLSNTHFDTTRANVALSGCQARDLPCPRARNLHRPEPFKGDIDLDGLAAQLRGPDSSRIALVIMTLTNNGEGGQPVSMDNLARAAALCREHGVPLFLDAARFAENAYLVTQCESAYGGHSPTDVAKEAFRLADGCLMSAKKDGIVHIGGFLGLRDEALARRCELTLIATEGFPTYGGLAGRDLEMITQGLTEALDPRYLRSRAEAAAHLAALCRGTGVRLVEPPGLHALYLDAGHLLPHIAPHRFPGHALACALYVEGGIRSVELGSLYLGKEDSNGDPVVSAPYELLRLALPRRTYTRTHLDHVGQSLEAVVRNKDRVPGYRIVEDAPLLRHFRARLEPVLAGPGIVGTTGAAPDHGEGPDDRSESAQNRSRARRAVAAPPATDGRRPA</sequence>
<dbReference type="NCBIfam" id="NF009709">
    <property type="entry name" value="PRK13238.1"/>
    <property type="match status" value="1"/>
</dbReference>
<dbReference type="InterPro" id="IPR015422">
    <property type="entry name" value="PyrdxlP-dep_Trfase_small"/>
</dbReference>
<dbReference type="InterPro" id="IPR011166">
    <property type="entry name" value="Beta-eliminating_lyase"/>
</dbReference>
<evidence type="ECO:0000256" key="4">
    <source>
        <dbReference type="ARBA" id="ARBA00023239"/>
    </source>
</evidence>
<dbReference type="RefSeq" id="WP_019329075.1">
    <property type="nucleotide sequence ID" value="NZ_CP121271.1"/>
</dbReference>
<dbReference type="Gene3D" id="3.40.640.10">
    <property type="entry name" value="Type I PLP-dependent aspartate aminotransferase-like (Major domain)"/>
    <property type="match status" value="1"/>
</dbReference>
<comment type="cofactor">
    <cofactor evidence="1 5">
        <name>pyridoxal 5'-phosphate</name>
        <dbReference type="ChEBI" id="CHEBI:597326"/>
    </cofactor>
</comment>
<dbReference type="Pfam" id="PF01212">
    <property type="entry name" value="Beta_elim_lyase"/>
    <property type="match status" value="1"/>
</dbReference>
<reference evidence="8 11" key="2">
    <citation type="submission" date="2024-10" db="EMBL/GenBank/DDBJ databases">
        <title>Draft genome assembly of a novel steroid transforming actinomycete isolated from African clawed frog Xenopus laevis.</title>
        <authorList>
            <person name="Bragin E."/>
            <person name="Kollerov V."/>
            <person name="Donova M.V."/>
        </authorList>
    </citation>
    <scope>NUCLEOTIDE SEQUENCE [LARGE SCALE GENOMIC DNA]</scope>
    <source>
        <strain evidence="8 11">MTOC-St3</strain>
    </source>
</reference>
<dbReference type="Proteomes" id="UP001605990">
    <property type="component" value="Unassembled WGS sequence"/>
</dbReference>
<evidence type="ECO:0000256" key="3">
    <source>
        <dbReference type="ARBA" id="ARBA00022898"/>
    </source>
</evidence>
<dbReference type="InterPro" id="IPR015421">
    <property type="entry name" value="PyrdxlP-dep_Trfase_major"/>
</dbReference>
<evidence type="ECO:0000313" key="11">
    <source>
        <dbReference type="Proteomes" id="UP001605990"/>
    </source>
</evidence>
<evidence type="ECO:0000256" key="5">
    <source>
        <dbReference type="PIRSR" id="PIRSR611166-50"/>
    </source>
</evidence>
<organism evidence="9 10">
    <name type="scientific">Streptomyces rochei</name>
    <name type="common">Streptomyces parvullus</name>
    <dbReference type="NCBI Taxonomy" id="1928"/>
    <lineage>
        <taxon>Bacteria</taxon>
        <taxon>Bacillati</taxon>
        <taxon>Actinomycetota</taxon>
        <taxon>Actinomycetes</taxon>
        <taxon>Kitasatosporales</taxon>
        <taxon>Streptomycetaceae</taxon>
        <taxon>Streptomyces</taxon>
        <taxon>Streptomyces rochei group</taxon>
    </lineage>
</organism>
<dbReference type="AlphaFoldDB" id="A0AAX3ZBJ7"/>
<feature type="compositionally biased region" description="Basic and acidic residues" evidence="6">
    <location>
        <begin position="468"/>
        <end position="478"/>
    </location>
</feature>
<reference evidence="9" key="1">
    <citation type="submission" date="2023-03" db="EMBL/GenBank/DDBJ databases">
        <title>Borrelidin-producing and root-colonizing Streptomyces rochei is a potent biopesticide for soil-borne oomycete-caused plant diseases.</title>
        <authorList>
            <person name="Zhou D."/>
            <person name="Wang X."/>
            <person name="Navarro-Munoz J.C."/>
            <person name="Li W."/>
            <person name="Li J."/>
            <person name="Jiu M."/>
            <person name="Deng S."/>
            <person name="Ye Y."/>
            <person name="Daly P."/>
            <person name="Wei L."/>
        </authorList>
    </citation>
    <scope>NUCLEOTIDE SEQUENCE</scope>
    <source>
        <strain evidence="9">JK1</strain>
    </source>
</reference>
<feature type="region of interest" description="Disordered" evidence="6">
    <location>
        <begin position="457"/>
        <end position="502"/>
    </location>
</feature>
<accession>A0AAX3ZBJ7</accession>
<gene>
    <name evidence="8" type="ORF">ACGU38_11570</name>
    <name evidence="9" type="ORF">P7W03_00790</name>
</gene>
<evidence type="ECO:0000259" key="7">
    <source>
        <dbReference type="Pfam" id="PF01212"/>
    </source>
</evidence>
<evidence type="ECO:0000313" key="8">
    <source>
        <dbReference type="EMBL" id="MFG6295986.1"/>
    </source>
</evidence>
<dbReference type="PANTHER" id="PTHR32325:SF4">
    <property type="entry name" value="TRYPTOPHANASE"/>
    <property type="match status" value="1"/>
</dbReference>
<dbReference type="InterPro" id="IPR001597">
    <property type="entry name" value="ArAA_b-elim_lyase/Thr_aldolase"/>
</dbReference>
<dbReference type="Gene3D" id="3.90.1150.10">
    <property type="entry name" value="Aspartate Aminotransferase, domain 1"/>
    <property type="match status" value="1"/>
</dbReference>
<evidence type="ECO:0000256" key="1">
    <source>
        <dbReference type="ARBA" id="ARBA00001933"/>
    </source>
</evidence>
<feature type="domain" description="Aromatic amino acid beta-eliminating lyase/threonine aldolase" evidence="7">
    <location>
        <begin position="42"/>
        <end position="417"/>
    </location>
</feature>
<dbReference type="GO" id="GO:0009072">
    <property type="term" value="P:aromatic amino acid metabolic process"/>
    <property type="evidence" value="ECO:0007669"/>
    <property type="project" value="InterPro"/>
</dbReference>
<dbReference type="EMBL" id="CP121271">
    <property type="protein sequence ID" value="WMC84190.1"/>
    <property type="molecule type" value="Genomic_DNA"/>
</dbReference>
<dbReference type="Proteomes" id="UP001231701">
    <property type="component" value="Chromosome"/>
</dbReference>
<evidence type="ECO:0000256" key="2">
    <source>
        <dbReference type="ARBA" id="ARBA00009721"/>
    </source>
</evidence>
<keyword evidence="3 5" id="KW-0663">Pyridoxal phosphate</keyword>
<dbReference type="PIRSF" id="PIRSF001386">
    <property type="entry name" value="Trpase"/>
    <property type="match status" value="1"/>
</dbReference>
<protein>
    <submittedName>
        <fullName evidence="9">Tryptophanase</fullName>
    </submittedName>
</protein>
<dbReference type="InterPro" id="IPR015424">
    <property type="entry name" value="PyrdxlP-dep_Trfase"/>
</dbReference>
<evidence type="ECO:0000256" key="6">
    <source>
        <dbReference type="SAM" id="MobiDB-lite"/>
    </source>
</evidence>
<dbReference type="GeneID" id="90940517"/>
<feature type="modified residue" description="N6-(pyridoxal phosphate)lysine" evidence="5">
    <location>
        <position position="253"/>
    </location>
</feature>
<keyword evidence="11" id="KW-1185">Reference proteome</keyword>
<evidence type="ECO:0000313" key="9">
    <source>
        <dbReference type="EMBL" id="WMC84190.1"/>
    </source>
</evidence>
<keyword evidence="4" id="KW-0456">Lyase</keyword>
<name>A0AAX3ZBJ7_STRRO</name>
<proteinExistence type="inferred from homology"/>